<dbReference type="PROSITE" id="PS51379">
    <property type="entry name" value="4FE4S_FER_2"/>
    <property type="match status" value="2"/>
</dbReference>
<feature type="domain" description="Flavodoxin-like" evidence="4">
    <location>
        <begin position="4"/>
        <end position="146"/>
    </location>
</feature>
<evidence type="ECO:0000313" key="7">
    <source>
        <dbReference type="Proteomes" id="UP000288812"/>
    </source>
</evidence>
<evidence type="ECO:0000259" key="4">
    <source>
        <dbReference type="PROSITE" id="PS50902"/>
    </source>
</evidence>
<dbReference type="GO" id="GO:0010181">
    <property type="term" value="F:FMN binding"/>
    <property type="evidence" value="ECO:0007669"/>
    <property type="project" value="InterPro"/>
</dbReference>
<accession>A0A437S7Y3</accession>
<keyword evidence="2" id="KW-0408">Iron</keyword>
<dbReference type="GO" id="GO:0046872">
    <property type="term" value="F:metal ion binding"/>
    <property type="evidence" value="ECO:0007669"/>
    <property type="project" value="UniProtKB-KW"/>
</dbReference>
<reference evidence="6 7" key="1">
    <citation type="submission" date="2018-11" db="EMBL/GenBank/DDBJ databases">
        <title>Genome sequencing and assembly of Anaerosphaera sp. nov., GS7-6-2.</title>
        <authorList>
            <person name="Rettenmaier R."/>
            <person name="Liebl W."/>
            <person name="Zverlov V."/>
        </authorList>
    </citation>
    <scope>NUCLEOTIDE SEQUENCE [LARGE SCALE GENOMIC DNA]</scope>
    <source>
        <strain evidence="6 7">GS7-6-2</strain>
    </source>
</reference>
<dbReference type="AlphaFoldDB" id="A0A437S7Y3"/>
<evidence type="ECO:0000256" key="3">
    <source>
        <dbReference type="ARBA" id="ARBA00023014"/>
    </source>
</evidence>
<comment type="caution">
    <text evidence="6">The sequence shown here is derived from an EMBL/GenBank/DDBJ whole genome shotgun (WGS) entry which is preliminary data.</text>
</comment>
<organism evidence="6 7">
    <name type="scientific">Anaerosphaera multitolerans</name>
    <dbReference type="NCBI Taxonomy" id="2487351"/>
    <lineage>
        <taxon>Bacteria</taxon>
        <taxon>Bacillati</taxon>
        <taxon>Bacillota</taxon>
        <taxon>Tissierellia</taxon>
        <taxon>Tissierellales</taxon>
        <taxon>Peptoniphilaceae</taxon>
        <taxon>Anaerosphaera</taxon>
    </lineage>
</organism>
<dbReference type="Proteomes" id="UP000288812">
    <property type="component" value="Unassembled WGS sequence"/>
</dbReference>
<dbReference type="PANTHER" id="PTHR43122:SF1">
    <property type="entry name" value="IRON-SULFUR-BINDING PROTEIN"/>
    <property type="match status" value="1"/>
</dbReference>
<dbReference type="InterPro" id="IPR008254">
    <property type="entry name" value="Flavodoxin/NO_synth"/>
</dbReference>
<dbReference type="OrthoDB" id="9813995at2"/>
<dbReference type="RefSeq" id="WP_127724022.1">
    <property type="nucleotide sequence ID" value="NZ_RLIH01000004.1"/>
</dbReference>
<sequence length="256" mass="28451">MKRINLIYFSPSGSSNSIASEIGDNFSGDKVRYDLLRQTFEEVTFEKNELVIFAFPVFAGRLPAICLEKIAKFKGKDTPAIGVVVYGNRDYEDALVELVDILKENGFKTIGAGAVIAEHSIFPTMAKGRPDEKDREQILNFSNKCKDMLSLISEDMKIEVKGNRPYIDSKPIPLIPKGNSKCIKCGACVKICPVGAISIDDPKKTDKKKCISCTACIYICPERARGFSGPMYAAAAKTFESKNKERKEPEFFYADK</sequence>
<feature type="domain" description="4Fe-4S ferredoxin-type" evidence="5">
    <location>
        <begin position="206"/>
        <end position="230"/>
    </location>
</feature>
<protein>
    <submittedName>
        <fullName evidence="6">4Fe-4S dicluster domain-containing protein</fullName>
    </submittedName>
</protein>
<dbReference type="InterPro" id="IPR029039">
    <property type="entry name" value="Flavoprotein-like_sf"/>
</dbReference>
<dbReference type="SUPFAM" id="SSF54862">
    <property type="entry name" value="4Fe-4S ferredoxins"/>
    <property type="match status" value="1"/>
</dbReference>
<dbReference type="InterPro" id="IPR017900">
    <property type="entry name" value="4Fe4S_Fe_S_CS"/>
</dbReference>
<dbReference type="PROSITE" id="PS50902">
    <property type="entry name" value="FLAVODOXIN_LIKE"/>
    <property type="match status" value="1"/>
</dbReference>
<dbReference type="NCBIfam" id="NF038196">
    <property type="entry name" value="ferrodoxin_EFR1"/>
    <property type="match status" value="1"/>
</dbReference>
<evidence type="ECO:0000313" key="6">
    <source>
        <dbReference type="EMBL" id="RVU55034.1"/>
    </source>
</evidence>
<keyword evidence="7" id="KW-1185">Reference proteome</keyword>
<feature type="domain" description="4Fe-4S ferredoxin-type" evidence="5">
    <location>
        <begin position="171"/>
        <end position="202"/>
    </location>
</feature>
<dbReference type="InterPro" id="IPR017896">
    <property type="entry name" value="4Fe4S_Fe-S-bd"/>
</dbReference>
<dbReference type="Gene3D" id="3.40.50.360">
    <property type="match status" value="1"/>
</dbReference>
<dbReference type="PROSITE" id="PS00198">
    <property type="entry name" value="4FE4S_FER_1"/>
    <property type="match status" value="2"/>
</dbReference>
<keyword evidence="1" id="KW-0479">Metal-binding</keyword>
<gene>
    <name evidence="6" type="ORF">EF514_03855</name>
</gene>
<evidence type="ECO:0000259" key="5">
    <source>
        <dbReference type="PROSITE" id="PS51379"/>
    </source>
</evidence>
<dbReference type="Gene3D" id="3.30.70.20">
    <property type="match status" value="1"/>
</dbReference>
<dbReference type="PANTHER" id="PTHR43122">
    <property type="entry name" value="FERREDOXIN SUBUNIT OF PYRUVATE:FLAVODOXIN OXIDOREDUCTASE-RELATED"/>
    <property type="match status" value="1"/>
</dbReference>
<evidence type="ECO:0000256" key="2">
    <source>
        <dbReference type="ARBA" id="ARBA00023004"/>
    </source>
</evidence>
<dbReference type="SUPFAM" id="SSF52218">
    <property type="entry name" value="Flavoproteins"/>
    <property type="match status" value="1"/>
</dbReference>
<dbReference type="Pfam" id="PF12838">
    <property type="entry name" value="Fer4_7"/>
    <property type="match status" value="1"/>
</dbReference>
<dbReference type="GO" id="GO:0016651">
    <property type="term" value="F:oxidoreductase activity, acting on NAD(P)H"/>
    <property type="evidence" value="ECO:0007669"/>
    <property type="project" value="UniProtKB-ARBA"/>
</dbReference>
<proteinExistence type="predicted"/>
<name>A0A437S7Y3_9FIRM</name>
<dbReference type="EMBL" id="RLIH01000004">
    <property type="protein sequence ID" value="RVU55034.1"/>
    <property type="molecule type" value="Genomic_DNA"/>
</dbReference>
<evidence type="ECO:0000256" key="1">
    <source>
        <dbReference type="ARBA" id="ARBA00022723"/>
    </source>
</evidence>
<keyword evidence="3" id="KW-0411">Iron-sulfur</keyword>
<dbReference type="InterPro" id="IPR047964">
    <property type="entry name" value="EFR1-like"/>
</dbReference>
<dbReference type="GO" id="GO:0051536">
    <property type="term" value="F:iron-sulfur cluster binding"/>
    <property type="evidence" value="ECO:0007669"/>
    <property type="project" value="UniProtKB-KW"/>
</dbReference>